<name>A0A1S2VBP3_9BACT</name>
<comment type="caution">
    <text evidence="1">The sequence shown here is derived from an EMBL/GenBank/DDBJ whole genome shotgun (WGS) entry which is preliminary data.</text>
</comment>
<dbReference type="RefSeq" id="WP_071506741.1">
    <property type="nucleotide sequence ID" value="NZ_MORL01000049.1"/>
</dbReference>
<dbReference type="EMBL" id="MORL01000049">
    <property type="protein sequence ID" value="OIN55636.1"/>
    <property type="molecule type" value="Genomic_DNA"/>
</dbReference>
<evidence type="ECO:0000313" key="2">
    <source>
        <dbReference type="Proteomes" id="UP000181790"/>
    </source>
</evidence>
<keyword evidence="2" id="KW-1185">Reference proteome</keyword>
<gene>
    <name evidence="1" type="ORF">BLX24_29060</name>
</gene>
<dbReference type="Proteomes" id="UP000181790">
    <property type="component" value="Unassembled WGS sequence"/>
</dbReference>
<proteinExistence type="predicted"/>
<evidence type="ECO:0000313" key="1">
    <source>
        <dbReference type="EMBL" id="OIN55636.1"/>
    </source>
</evidence>
<reference evidence="1 2" key="1">
    <citation type="submission" date="2016-10" db="EMBL/GenBank/DDBJ databases">
        <title>Arsenicibacter rosenii gen. nov., sp. nov., an efficient arsenic-methylating bacterium isolated from an arsenic-contaminated paddy soil.</title>
        <authorList>
            <person name="Huang K."/>
        </authorList>
    </citation>
    <scope>NUCLEOTIDE SEQUENCE [LARGE SCALE GENOMIC DNA]</scope>
    <source>
        <strain evidence="1 2">SM-1</strain>
    </source>
</reference>
<accession>A0A1S2VBP3</accession>
<organism evidence="1 2">
    <name type="scientific">Arsenicibacter rosenii</name>
    <dbReference type="NCBI Taxonomy" id="1750698"/>
    <lineage>
        <taxon>Bacteria</taxon>
        <taxon>Pseudomonadati</taxon>
        <taxon>Bacteroidota</taxon>
        <taxon>Cytophagia</taxon>
        <taxon>Cytophagales</taxon>
        <taxon>Spirosomataceae</taxon>
        <taxon>Arsenicibacter</taxon>
    </lineage>
</organism>
<protein>
    <submittedName>
        <fullName evidence="1">Uncharacterized protein</fullName>
    </submittedName>
</protein>
<dbReference type="AlphaFoldDB" id="A0A1S2VBP3"/>
<sequence length="109" mass="12627">MLKVTIKLYPVEWQAMVKLCPKYDEIAGIPMKELALENLLLAEYRSRITPAQVLSWQSKFSNRTYCCTLPVSVAQTLWNEMQHAQLDAHEQLLLNKLDQALTNFHLPKL</sequence>
<dbReference type="OrthoDB" id="9943184at2"/>